<dbReference type="InterPro" id="IPR001480">
    <property type="entry name" value="Bulb-type_lectin_dom"/>
</dbReference>
<evidence type="ECO:0000313" key="2">
    <source>
        <dbReference type="EMBL" id="CAF1106878.1"/>
    </source>
</evidence>
<dbReference type="InterPro" id="IPR036426">
    <property type="entry name" value="Bulb-type_lectin_dom_sf"/>
</dbReference>
<dbReference type="OrthoDB" id="1884773at2759"/>
<reference evidence="2" key="1">
    <citation type="submission" date="2021-02" db="EMBL/GenBank/DDBJ databases">
        <authorList>
            <person name="Nowell W R."/>
        </authorList>
    </citation>
    <scope>NUCLEOTIDE SEQUENCE</scope>
</reference>
<name>A0A814PER8_9BILA</name>
<dbReference type="Proteomes" id="UP000663829">
    <property type="component" value="Unassembled WGS sequence"/>
</dbReference>
<dbReference type="Pfam" id="PF01453">
    <property type="entry name" value="B_lectin"/>
    <property type="match status" value="1"/>
</dbReference>
<gene>
    <name evidence="2" type="ORF">GPM918_LOCUS19034</name>
    <name evidence="3" type="ORF">SRO942_LOCUS19033</name>
</gene>
<comment type="caution">
    <text evidence="2">The sequence shown here is derived from an EMBL/GenBank/DDBJ whole genome shotgun (WGS) entry which is preliminary data.</text>
</comment>
<evidence type="ECO:0000313" key="3">
    <source>
        <dbReference type="EMBL" id="CAF3871556.1"/>
    </source>
</evidence>
<accession>A0A814PER8</accession>
<dbReference type="EMBL" id="CAJOBC010005661">
    <property type="protein sequence ID" value="CAF3871556.1"/>
    <property type="molecule type" value="Genomic_DNA"/>
</dbReference>
<dbReference type="Gene3D" id="2.90.10.10">
    <property type="entry name" value="Bulb-type lectin domain"/>
    <property type="match status" value="2"/>
</dbReference>
<sequence length="241" mass="26556">MISATAGKCGGAGSSGDVSYYCEPTMHISVFIHESAHSTDRGTSASNNWCDAVEQDSCVPDGYANSNYADNFAQVVVLWVHLIGRGHSKDFGGGQFACMRNQLRHIDTVLPAWRIQERDTLRSGQQLERKEGLTSQNGAYRLVMQDDGNLVLYVSDKDVPANALWTTGTFSKGPHHFIVQRDGNLAIYDGEHRSAWASNTSRQDADQGRLVLQDDGNLVFYDNSNQAVWASNTCCFISPRE</sequence>
<dbReference type="PROSITE" id="PS50927">
    <property type="entry name" value="BULB_LECTIN"/>
    <property type="match status" value="1"/>
</dbReference>
<dbReference type="SUPFAM" id="SSF51110">
    <property type="entry name" value="alpha-D-mannose-specific plant lectins"/>
    <property type="match status" value="1"/>
</dbReference>
<dbReference type="Proteomes" id="UP000681722">
    <property type="component" value="Unassembled WGS sequence"/>
</dbReference>
<dbReference type="EMBL" id="CAJNOQ010005660">
    <property type="protein sequence ID" value="CAF1106878.1"/>
    <property type="molecule type" value="Genomic_DNA"/>
</dbReference>
<evidence type="ECO:0000259" key="1">
    <source>
        <dbReference type="PROSITE" id="PS50927"/>
    </source>
</evidence>
<dbReference type="CDD" id="cd00028">
    <property type="entry name" value="B_lectin"/>
    <property type="match status" value="1"/>
</dbReference>
<proteinExistence type="predicted"/>
<evidence type="ECO:0000313" key="4">
    <source>
        <dbReference type="Proteomes" id="UP000663829"/>
    </source>
</evidence>
<dbReference type="SMART" id="SM00108">
    <property type="entry name" value="B_lectin"/>
    <property type="match status" value="1"/>
</dbReference>
<dbReference type="AlphaFoldDB" id="A0A814PER8"/>
<feature type="domain" description="Bulb-type lectin" evidence="1">
    <location>
        <begin position="118"/>
        <end position="233"/>
    </location>
</feature>
<protein>
    <recommendedName>
        <fullName evidence="1">Bulb-type lectin domain-containing protein</fullName>
    </recommendedName>
</protein>
<organism evidence="2 4">
    <name type="scientific">Didymodactylos carnosus</name>
    <dbReference type="NCBI Taxonomy" id="1234261"/>
    <lineage>
        <taxon>Eukaryota</taxon>
        <taxon>Metazoa</taxon>
        <taxon>Spiralia</taxon>
        <taxon>Gnathifera</taxon>
        <taxon>Rotifera</taxon>
        <taxon>Eurotatoria</taxon>
        <taxon>Bdelloidea</taxon>
        <taxon>Philodinida</taxon>
        <taxon>Philodinidae</taxon>
        <taxon>Didymodactylos</taxon>
    </lineage>
</organism>
<keyword evidence="4" id="KW-1185">Reference proteome</keyword>